<dbReference type="SUPFAM" id="SSF117281">
    <property type="entry name" value="Kelch motif"/>
    <property type="match status" value="1"/>
</dbReference>
<dbReference type="Proteomes" id="UP000001307">
    <property type="component" value="Unassembled WGS sequence"/>
</dbReference>
<organism evidence="1">
    <name type="scientific">Oikopleura dioica</name>
    <name type="common">Tunicate</name>
    <dbReference type="NCBI Taxonomy" id="34765"/>
    <lineage>
        <taxon>Eukaryota</taxon>
        <taxon>Metazoa</taxon>
        <taxon>Chordata</taxon>
        <taxon>Tunicata</taxon>
        <taxon>Appendicularia</taxon>
        <taxon>Copelata</taxon>
        <taxon>Oikopleuridae</taxon>
        <taxon>Oikopleura</taxon>
    </lineage>
</organism>
<keyword evidence="2" id="KW-1185">Reference proteome</keyword>
<evidence type="ECO:0000313" key="1">
    <source>
        <dbReference type="EMBL" id="CBY10838.1"/>
    </source>
</evidence>
<accession>E4XL77</accession>
<reference evidence="1" key="1">
    <citation type="journal article" date="2010" name="Science">
        <title>Plasticity of animal genome architecture unmasked by rapid evolution of a pelagic tunicate.</title>
        <authorList>
            <person name="Denoeud F."/>
            <person name="Henriet S."/>
            <person name="Mungpakdee S."/>
            <person name="Aury J.M."/>
            <person name="Da Silva C."/>
            <person name="Brinkmann H."/>
            <person name="Mikhaleva J."/>
            <person name="Olsen L.C."/>
            <person name="Jubin C."/>
            <person name="Canestro C."/>
            <person name="Bouquet J.M."/>
            <person name="Danks G."/>
            <person name="Poulain J."/>
            <person name="Campsteijn C."/>
            <person name="Adamski M."/>
            <person name="Cross I."/>
            <person name="Yadetie F."/>
            <person name="Muffato M."/>
            <person name="Louis A."/>
            <person name="Butcher S."/>
            <person name="Tsagkogeorga G."/>
            <person name="Konrad A."/>
            <person name="Singh S."/>
            <person name="Jensen M.F."/>
            <person name="Cong E.H."/>
            <person name="Eikeseth-Otteraa H."/>
            <person name="Noel B."/>
            <person name="Anthouard V."/>
            <person name="Porcel B.M."/>
            <person name="Kachouri-Lafond R."/>
            <person name="Nishino A."/>
            <person name="Ugolini M."/>
            <person name="Chourrout P."/>
            <person name="Nishida H."/>
            <person name="Aasland R."/>
            <person name="Huzurbazar S."/>
            <person name="Westhof E."/>
            <person name="Delsuc F."/>
            <person name="Lehrach H."/>
            <person name="Reinhardt R."/>
            <person name="Weissenbach J."/>
            <person name="Roy S.W."/>
            <person name="Artiguenave F."/>
            <person name="Postlethwait J.H."/>
            <person name="Manak J.R."/>
            <person name="Thompson E.M."/>
            <person name="Jaillon O."/>
            <person name="Du Pasquier L."/>
            <person name="Boudinot P."/>
            <person name="Liberles D.A."/>
            <person name="Volff J.N."/>
            <person name="Philippe H."/>
            <person name="Lenhard B."/>
            <person name="Roest Crollius H."/>
            <person name="Wincker P."/>
            <person name="Chourrout D."/>
        </authorList>
    </citation>
    <scope>NUCLEOTIDE SEQUENCE [LARGE SCALE GENOMIC DNA]</scope>
</reference>
<dbReference type="Gene3D" id="2.120.10.80">
    <property type="entry name" value="Kelch-type beta propeller"/>
    <property type="match status" value="1"/>
</dbReference>
<dbReference type="EMBL" id="FN653068">
    <property type="protein sequence ID" value="CBY10838.1"/>
    <property type="molecule type" value="Genomic_DNA"/>
</dbReference>
<dbReference type="InterPro" id="IPR015915">
    <property type="entry name" value="Kelch-typ_b-propeller"/>
</dbReference>
<sequence length="329" mass="37664">MKISKASFFLVLCINAKNVPQNTTTEITTTKPTTALNSTDFADRIQLKEGFNFIAAREAYFNFDGKKNAVMNFKYALVKGVLYAFGGTPDYKQIFKYEGCKWEDWKLLPAKLQEDRGFGSSALTMPSGEEALICFDHLSLSTSCELFDCTKSEKLPFHSSFTHSTGGLGLYKNQPATVGCYENKHNKAEALFDFGWIALPDHPLEIRSHSLVGLDNGAMLLLGGYALNFPQQLIWKLDFYDDNKEHMWWPIGELKQKNYRATAFYDNRSIYFYGGVVAPYHNQRIDLDEDEKIKEVVLLSENSAKFRYPILFPFKTDDPCYDYYMNPRV</sequence>
<dbReference type="InParanoid" id="E4XL77"/>
<gene>
    <name evidence="1" type="ORF">GSOID_T00014449001</name>
</gene>
<dbReference type="OrthoDB" id="45365at2759"/>
<proteinExistence type="predicted"/>
<protein>
    <submittedName>
        <fullName evidence="1">Uncharacterized protein</fullName>
    </submittedName>
</protein>
<dbReference type="AlphaFoldDB" id="E4XL77"/>
<evidence type="ECO:0000313" key="2">
    <source>
        <dbReference type="Proteomes" id="UP000001307"/>
    </source>
</evidence>
<name>E4XL77_OIKDI</name>